<dbReference type="EMBL" id="AWQX01000297">
    <property type="protein sequence ID" value="EST22676.1"/>
    <property type="molecule type" value="Genomic_DNA"/>
</dbReference>
<dbReference type="Gene3D" id="3.40.50.720">
    <property type="entry name" value="NAD(P)-binding Rossmann-like Domain"/>
    <property type="match status" value="1"/>
</dbReference>
<name>V6JU99_STRRC</name>
<organism evidence="2 3">
    <name type="scientific">Streptomyces roseochromogenus subsp. oscitans DS 12.976</name>
    <dbReference type="NCBI Taxonomy" id="1352936"/>
    <lineage>
        <taxon>Bacteria</taxon>
        <taxon>Bacillati</taxon>
        <taxon>Actinomycetota</taxon>
        <taxon>Actinomycetes</taxon>
        <taxon>Kitasatosporales</taxon>
        <taxon>Streptomycetaceae</taxon>
        <taxon>Streptomyces</taxon>
    </lineage>
</organism>
<dbReference type="Proteomes" id="UP000017984">
    <property type="component" value="Chromosome"/>
</dbReference>
<evidence type="ECO:0000256" key="1">
    <source>
        <dbReference type="SAM" id="MobiDB-lite"/>
    </source>
</evidence>
<feature type="region of interest" description="Disordered" evidence="1">
    <location>
        <begin position="79"/>
        <end position="121"/>
    </location>
</feature>
<evidence type="ECO:0000313" key="2">
    <source>
        <dbReference type="EMBL" id="EST22676.1"/>
    </source>
</evidence>
<reference evidence="2 3" key="1">
    <citation type="journal article" date="2014" name="Genome Announc.">
        <title>Draft Genome Sequence of Streptomyces roseochromogenes subsp. oscitans DS 12.976, Producer of the Aminocoumarin Antibiotic Clorobiocin.</title>
        <authorList>
            <person name="Ruckert C."/>
            <person name="Kalinowski J."/>
            <person name="Heide L."/>
            <person name="Apel A.K."/>
        </authorList>
    </citation>
    <scope>NUCLEOTIDE SEQUENCE [LARGE SCALE GENOMIC DNA]</scope>
    <source>
        <strain evidence="2 3">DS 12.976</strain>
    </source>
</reference>
<sequence>MKAADELLDGLAEAGSRLVPVRLCAHLLGPDGRPAMEDPTVFPPEIRSFAREHTAGLERLRERPEGPVDWVLLTTAGHVERGGPRAEPAPRAGVGGQLPAREGEPGRRIGKENGMREEEKE</sequence>
<gene>
    <name evidence="2" type="ORF">M878_34390</name>
</gene>
<dbReference type="AlphaFoldDB" id="V6JU99"/>
<dbReference type="PATRIC" id="fig|1352936.5.peg.7159"/>
<dbReference type="STRING" id="1352936.M878_34390"/>
<protein>
    <submittedName>
        <fullName evidence="2">Uncharacterized protein</fullName>
    </submittedName>
</protein>
<accession>V6JU99</accession>
<keyword evidence="3" id="KW-1185">Reference proteome</keyword>
<comment type="caution">
    <text evidence="2">The sequence shown here is derived from an EMBL/GenBank/DDBJ whole genome shotgun (WGS) entry which is preliminary data.</text>
</comment>
<proteinExistence type="predicted"/>
<dbReference type="HOGENOM" id="CLU_2036797_0_0_11"/>
<feature type="compositionally biased region" description="Basic and acidic residues" evidence="1">
    <location>
        <begin position="101"/>
        <end position="121"/>
    </location>
</feature>
<evidence type="ECO:0000313" key="3">
    <source>
        <dbReference type="Proteomes" id="UP000017984"/>
    </source>
</evidence>